<evidence type="ECO:0000313" key="11">
    <source>
        <dbReference type="EMBL" id="GMM50709.1"/>
    </source>
</evidence>
<evidence type="ECO:0000256" key="6">
    <source>
        <dbReference type="ARBA" id="ARBA00023121"/>
    </source>
</evidence>
<dbReference type="Pfam" id="PF26544">
    <property type="entry name" value="Mdm12"/>
    <property type="match status" value="2"/>
</dbReference>
<evidence type="ECO:0000256" key="3">
    <source>
        <dbReference type="ARBA" id="ARBA00022787"/>
    </source>
</evidence>
<evidence type="ECO:0000256" key="2">
    <source>
        <dbReference type="ARBA" id="ARBA00022448"/>
    </source>
</evidence>
<dbReference type="GO" id="GO:0045040">
    <property type="term" value="P:protein insertion into mitochondrial outer membrane"/>
    <property type="evidence" value="ECO:0007669"/>
    <property type="project" value="UniProtKB-UniRule"/>
</dbReference>
<accession>A0AAV5RGI7</accession>
<keyword evidence="6" id="KW-0446">Lipid-binding</keyword>
<dbReference type="GO" id="GO:0005789">
    <property type="term" value="C:endoplasmic reticulum membrane"/>
    <property type="evidence" value="ECO:0007669"/>
    <property type="project" value="UniProtKB-SubCell"/>
</dbReference>
<dbReference type="PROSITE" id="PS51847">
    <property type="entry name" value="SMP"/>
    <property type="match status" value="1"/>
</dbReference>
<evidence type="ECO:0000259" key="10">
    <source>
        <dbReference type="PROSITE" id="PS51847"/>
    </source>
</evidence>
<keyword evidence="4 9" id="KW-0256">Endoplasmic reticulum</keyword>
<feature type="domain" description="SMP-LTD" evidence="10">
    <location>
        <begin position="1"/>
        <end position="304"/>
    </location>
</feature>
<dbReference type="EMBL" id="BTGC01000003">
    <property type="protein sequence ID" value="GMM50709.1"/>
    <property type="molecule type" value="Genomic_DNA"/>
</dbReference>
<keyword evidence="12" id="KW-1185">Reference proteome</keyword>
<keyword evidence="2" id="KW-0813">Transport</keyword>
<dbReference type="GO" id="GO:0032865">
    <property type="term" value="C:ERMES complex"/>
    <property type="evidence" value="ECO:0007669"/>
    <property type="project" value="UniProtKB-UniRule"/>
</dbReference>
<keyword evidence="7 9" id="KW-0496">Mitochondrion</keyword>
<keyword evidence="5" id="KW-0445">Lipid transport</keyword>
<dbReference type="PANTHER" id="PTHR28204:SF1">
    <property type="entry name" value="MITOCHONDRIAL DISTRIBUTION AND MORPHOLOGY PROTEIN 12"/>
    <property type="match status" value="1"/>
</dbReference>
<keyword evidence="8 9" id="KW-0472">Membrane</keyword>
<evidence type="ECO:0000256" key="7">
    <source>
        <dbReference type="ARBA" id="ARBA00023128"/>
    </source>
</evidence>
<dbReference type="CDD" id="cd21672">
    <property type="entry name" value="SMP_Mdm12"/>
    <property type="match status" value="1"/>
</dbReference>
<evidence type="ECO:0000256" key="9">
    <source>
        <dbReference type="HAMAP-Rule" id="MF_03104"/>
    </source>
</evidence>
<name>A0AAV5RGI7_STABA</name>
<gene>
    <name evidence="9" type="primary">MDM12</name>
    <name evidence="11" type="ORF">DASB73_016670</name>
</gene>
<dbReference type="AlphaFoldDB" id="A0AAV5RGI7"/>
<dbReference type="PANTHER" id="PTHR28204">
    <property type="entry name" value="MITOCHONDRIAL DISTRIBUTION AND MORPHOLOGY PROTEIN 12"/>
    <property type="match status" value="1"/>
</dbReference>
<dbReference type="InterPro" id="IPR027532">
    <property type="entry name" value="Mdm12"/>
</dbReference>
<organism evidence="11 12">
    <name type="scientific">Starmerella bacillaris</name>
    <name type="common">Yeast</name>
    <name type="synonym">Candida zemplinina</name>
    <dbReference type="NCBI Taxonomy" id="1247836"/>
    <lineage>
        <taxon>Eukaryota</taxon>
        <taxon>Fungi</taxon>
        <taxon>Dikarya</taxon>
        <taxon>Ascomycota</taxon>
        <taxon>Saccharomycotina</taxon>
        <taxon>Dipodascomycetes</taxon>
        <taxon>Dipodascales</taxon>
        <taxon>Trichomonascaceae</taxon>
        <taxon>Starmerella</taxon>
    </lineage>
</organism>
<keyword evidence="3 9" id="KW-1000">Mitochondrion outer membrane</keyword>
<evidence type="ECO:0000256" key="5">
    <source>
        <dbReference type="ARBA" id="ARBA00023055"/>
    </source>
</evidence>
<evidence type="ECO:0000256" key="4">
    <source>
        <dbReference type="ARBA" id="ARBA00022824"/>
    </source>
</evidence>
<dbReference type="GO" id="GO:0008289">
    <property type="term" value="F:lipid binding"/>
    <property type="evidence" value="ECO:0007669"/>
    <property type="project" value="UniProtKB-KW"/>
</dbReference>
<comment type="similarity">
    <text evidence="9">Belongs to the MDM12 family.</text>
</comment>
<dbReference type="InterPro" id="IPR031468">
    <property type="entry name" value="SMP_LBD"/>
</dbReference>
<sequence>MSIEFNWEKLLENSSEIEQGICDFLHNQFQSLNLPPFISSLAVSSFKLGSVPPEVVLKHFSDPFADFYDVDKDLDDTSSEASSSNGSFSDVEEASDAIGNTMEHKYKKNSGSDFSDVNVELDVASETGEADEAEEANASFQFRRTTSENNDVGYTQFKDMETDVQENPMASPFDIQSFIEFKYSGDMQLSVMATLLVNYPAPSFISLPFSIRVTNVEIDSLIVAAVIKNRVHISIMCDLEDDEVVQTEPASVIKSMKIESEIGDNSNNGAVLRNVSKVEKFVLEQLRNVIKEELVWPGWITLEL</sequence>
<evidence type="ECO:0000256" key="1">
    <source>
        <dbReference type="ARBA" id="ARBA00004370"/>
    </source>
</evidence>
<evidence type="ECO:0000313" key="12">
    <source>
        <dbReference type="Proteomes" id="UP001362899"/>
    </source>
</evidence>
<comment type="subcellular location">
    <subcellularLocation>
        <location evidence="1">Membrane</location>
    </subcellularLocation>
    <subcellularLocation>
        <location evidence="9">Mitochondrion outer membrane</location>
        <topology evidence="9">Peripheral membrane protein</topology>
        <orientation evidence="9">Cytoplasmic side</orientation>
    </subcellularLocation>
    <subcellularLocation>
        <location evidence="9">Endoplasmic reticulum membrane</location>
        <topology evidence="9">Peripheral membrane protein</topology>
        <orientation evidence="9">Cytoplasmic side</orientation>
    </subcellularLocation>
    <text evidence="9">The ERMES/MDM complex localizes to a few discrete foci (around 10 per single cell), that represent mitochondria-endoplasmic reticulum junctions. These foci are often found next to mtDNA nucleoids.</text>
</comment>
<proteinExistence type="inferred from homology"/>
<comment type="function">
    <text evidence="9">Component of the ERMES/MDM complex, which serves as a molecular tether to connect the endoplasmic reticulum (ER) and mitochondria. Components of this complex are involved in the control of mitochondrial shape and protein biogenesis, and function in nonvesicular lipid trafficking between the ER and mitochondria. MDM12 is required for the interaction of the ER-resident membrane protein MMM1 and the outer mitochondrial membrane-resident beta-barrel protein MDM10. The MDM12-MMM1 subcomplex functions in the major beta-barrel assembly pathway that is responsible for biogenesis of all mitochondrial outer membrane beta-barrel proteins, and acts in a late step after the SAM complex. The MDM10-MDM12-MMM1 subcomplex further acts in the TOM40-specific pathway after the action of the MDM12-MMM1 complex. Essential for establishing and maintaining the structure of mitochondria and maintenance of mtDNA nucleoids.</text>
</comment>
<evidence type="ECO:0000256" key="8">
    <source>
        <dbReference type="ARBA" id="ARBA00023136"/>
    </source>
</evidence>
<dbReference type="HAMAP" id="MF_03104">
    <property type="entry name" value="Mdm12"/>
    <property type="match status" value="1"/>
</dbReference>
<reference evidence="11 12" key="1">
    <citation type="journal article" date="2023" name="Elife">
        <title>Identification of key yeast species and microbe-microbe interactions impacting larval growth of Drosophila in the wild.</title>
        <authorList>
            <person name="Mure A."/>
            <person name="Sugiura Y."/>
            <person name="Maeda R."/>
            <person name="Honda K."/>
            <person name="Sakurai N."/>
            <person name="Takahashi Y."/>
            <person name="Watada M."/>
            <person name="Katoh T."/>
            <person name="Gotoh A."/>
            <person name="Gotoh Y."/>
            <person name="Taniguchi I."/>
            <person name="Nakamura K."/>
            <person name="Hayashi T."/>
            <person name="Katayama T."/>
            <person name="Uemura T."/>
            <person name="Hattori Y."/>
        </authorList>
    </citation>
    <scope>NUCLEOTIDE SEQUENCE [LARGE SCALE GENOMIC DNA]</scope>
    <source>
        <strain evidence="11 12">SB-73</strain>
    </source>
</reference>
<comment type="subunit">
    <text evidence="9">Component of the ER-mitochondria encounter structure (ERMES) or MDM complex, composed of MMM1, MDM10, MDM12 and MDM34. A MMM1 homodimer associates with one molecule of MDM12 on each side in a pairwise head-to-tail manner, and the SMP-LTD domains of MMM1 and MDM12 generate a continuous hydrophobic tunnel for phospholipid trafficking.</text>
</comment>
<dbReference type="GO" id="GO:1990456">
    <property type="term" value="P:mitochondrion-endoplasmic reticulum membrane tethering"/>
    <property type="evidence" value="ECO:0007669"/>
    <property type="project" value="TreeGrafter"/>
</dbReference>
<protein>
    <recommendedName>
        <fullName evidence="9">Mitochondrial distribution and morphology protein 12</fullName>
    </recommendedName>
    <alternativeName>
        <fullName evidence="9">Mitochondrial inheritance component MDM12</fullName>
    </alternativeName>
</protein>
<comment type="caution">
    <text evidence="11">The sequence shown here is derived from an EMBL/GenBank/DDBJ whole genome shotgun (WGS) entry which is preliminary data.</text>
</comment>
<dbReference type="Proteomes" id="UP001362899">
    <property type="component" value="Unassembled WGS sequence"/>
</dbReference>
<dbReference type="GO" id="GO:0015914">
    <property type="term" value="P:phospholipid transport"/>
    <property type="evidence" value="ECO:0007669"/>
    <property type="project" value="TreeGrafter"/>
</dbReference>